<dbReference type="Proteomes" id="UP000054783">
    <property type="component" value="Unassembled WGS sequence"/>
</dbReference>
<organism evidence="1 2">
    <name type="scientific">Trichinella patagoniensis</name>
    <dbReference type="NCBI Taxonomy" id="990121"/>
    <lineage>
        <taxon>Eukaryota</taxon>
        <taxon>Metazoa</taxon>
        <taxon>Ecdysozoa</taxon>
        <taxon>Nematoda</taxon>
        <taxon>Enoplea</taxon>
        <taxon>Dorylaimia</taxon>
        <taxon>Trichinellida</taxon>
        <taxon>Trichinellidae</taxon>
        <taxon>Trichinella</taxon>
    </lineage>
</organism>
<accession>A0A0V0ZKA7</accession>
<reference evidence="1 2" key="1">
    <citation type="submission" date="2015-01" db="EMBL/GenBank/DDBJ databases">
        <title>Evolution of Trichinella species and genotypes.</title>
        <authorList>
            <person name="Korhonen P.K."/>
            <person name="Edoardo P."/>
            <person name="Giuseppe L.R."/>
            <person name="Gasser R.B."/>
        </authorList>
    </citation>
    <scope>NUCLEOTIDE SEQUENCE [LARGE SCALE GENOMIC DNA]</scope>
    <source>
        <strain evidence="1">ISS2496</strain>
    </source>
</reference>
<proteinExistence type="predicted"/>
<evidence type="ECO:0000313" key="2">
    <source>
        <dbReference type="Proteomes" id="UP000054783"/>
    </source>
</evidence>
<comment type="caution">
    <text evidence="1">The sequence shown here is derived from an EMBL/GenBank/DDBJ whole genome shotgun (WGS) entry which is preliminary data.</text>
</comment>
<protein>
    <submittedName>
        <fullName evidence="1">Uncharacterized protein</fullName>
    </submittedName>
</protein>
<name>A0A0V0ZKA7_9BILA</name>
<sequence>MCTTVAVDPAAHEFCRQKIVANQVEQWSFYCEFAMQMTEVCMATVMANGNALLSKCIRDEHIPKVAKSIEILGTEFSAINIPKALPFLHIKEILERNLIFNTRKSNMFAIYNCSS</sequence>
<gene>
    <name evidence="1" type="ORF">T12_13784</name>
</gene>
<keyword evidence="2" id="KW-1185">Reference proteome</keyword>
<dbReference type="AlphaFoldDB" id="A0A0V0ZKA7"/>
<dbReference type="EMBL" id="JYDQ01000158">
    <property type="protein sequence ID" value="KRY12718.1"/>
    <property type="molecule type" value="Genomic_DNA"/>
</dbReference>
<evidence type="ECO:0000313" key="1">
    <source>
        <dbReference type="EMBL" id="KRY12718.1"/>
    </source>
</evidence>